<dbReference type="Pfam" id="PF23494">
    <property type="entry name" value="bPH_10"/>
    <property type="match status" value="1"/>
</dbReference>
<sequence>MRTDGYGSPTVVGGGAGELVLMWAGFPVLGAVAGWGLAVGAGFVADLPWFPVQGLFAAIDRLPEPHATIGAVALGALAGLVVALVGTAERLTVTVDVDRCRLRRDGTEQAVPRRGVRAVFRDGKDLVVLGAADEELARERSDLDAGRLEAAFRQHGWPWAAQDPHREAFRRWVPELPGLPVGADALLRARQRAVDRDKGDDARELRAELARLGVVVRDDRKRQYWRLTTTPPPGEGRAPS</sequence>
<dbReference type="InterPro" id="IPR057798">
    <property type="entry name" value="PH_YqeB"/>
</dbReference>
<name>A0A136PLL7_9ACTN</name>
<feature type="transmembrane region" description="Helical" evidence="1">
    <location>
        <begin position="66"/>
        <end position="86"/>
    </location>
</feature>
<accession>A0A136PLL7</accession>
<dbReference type="RefSeq" id="WP_067371026.1">
    <property type="nucleotide sequence ID" value="NZ_JBIUBN010000024.1"/>
</dbReference>
<feature type="transmembrane region" description="Helical" evidence="1">
    <location>
        <begin position="20"/>
        <end position="45"/>
    </location>
</feature>
<evidence type="ECO:0000313" key="4">
    <source>
        <dbReference type="EMBL" id="KXK59355.1"/>
    </source>
</evidence>
<feature type="domain" description="Cysteinyl-tRNA ligase anticodon binding" evidence="2">
    <location>
        <begin position="177"/>
        <end position="226"/>
    </location>
</feature>
<organism evidence="4 5">
    <name type="scientific">Micromonospora rosaria</name>
    <dbReference type="NCBI Taxonomy" id="47874"/>
    <lineage>
        <taxon>Bacteria</taxon>
        <taxon>Bacillati</taxon>
        <taxon>Actinomycetota</taxon>
        <taxon>Actinomycetes</taxon>
        <taxon>Micromonosporales</taxon>
        <taxon>Micromonosporaceae</taxon>
        <taxon>Micromonospora</taxon>
    </lineage>
</organism>
<evidence type="ECO:0000259" key="2">
    <source>
        <dbReference type="Pfam" id="PF23493"/>
    </source>
</evidence>
<evidence type="ECO:0000259" key="3">
    <source>
        <dbReference type="Pfam" id="PF23494"/>
    </source>
</evidence>
<dbReference type="AlphaFoldDB" id="A0A136PLL7"/>
<keyword evidence="1" id="KW-0472">Membrane</keyword>
<evidence type="ECO:0000313" key="5">
    <source>
        <dbReference type="Proteomes" id="UP000070620"/>
    </source>
</evidence>
<gene>
    <name evidence="4" type="ORF">AWW66_24755</name>
</gene>
<keyword evidence="1" id="KW-0812">Transmembrane</keyword>
<dbReference type="Pfam" id="PF23493">
    <property type="entry name" value="CysS_C"/>
    <property type="match status" value="1"/>
</dbReference>
<evidence type="ECO:0008006" key="6">
    <source>
        <dbReference type="Google" id="ProtNLM"/>
    </source>
</evidence>
<evidence type="ECO:0000256" key="1">
    <source>
        <dbReference type="SAM" id="Phobius"/>
    </source>
</evidence>
<keyword evidence="5" id="KW-1185">Reference proteome</keyword>
<dbReference type="EMBL" id="LRQV01000118">
    <property type="protein sequence ID" value="KXK59355.1"/>
    <property type="molecule type" value="Genomic_DNA"/>
</dbReference>
<keyword evidence="1" id="KW-1133">Transmembrane helix</keyword>
<feature type="domain" description="YqeB PH" evidence="3">
    <location>
        <begin position="10"/>
        <end position="160"/>
    </location>
</feature>
<dbReference type="InterPro" id="IPR056411">
    <property type="entry name" value="CysS_C"/>
</dbReference>
<dbReference type="OrthoDB" id="5145029at2"/>
<protein>
    <recommendedName>
        <fullName evidence="6">DUF308 domain-containing protein</fullName>
    </recommendedName>
</protein>
<dbReference type="Proteomes" id="UP000070620">
    <property type="component" value="Unassembled WGS sequence"/>
</dbReference>
<reference evidence="4 5" key="1">
    <citation type="submission" date="2016-01" db="EMBL/GenBank/DDBJ databases">
        <title>Whole genome sequence and analysis of Micromonospora rosaria DSM 803, which can produce antibacterial substance rosamicin.</title>
        <authorList>
            <person name="Yang H."/>
            <person name="He X."/>
            <person name="Zhu D."/>
        </authorList>
    </citation>
    <scope>NUCLEOTIDE SEQUENCE [LARGE SCALE GENOMIC DNA]</scope>
    <source>
        <strain evidence="4 5">DSM 803</strain>
    </source>
</reference>
<comment type="caution">
    <text evidence="4">The sequence shown here is derived from an EMBL/GenBank/DDBJ whole genome shotgun (WGS) entry which is preliminary data.</text>
</comment>
<proteinExistence type="predicted"/>